<keyword evidence="4" id="KW-0732">Signal</keyword>
<keyword evidence="10" id="KW-0449">Lipoprotein</keyword>
<accession>A0A4U1ETR8</accession>
<sequence length="361" mass="40819">MNMPDEVPSLIRPAGTQNAGIASIYETYMRTMKFVSPDTRQEGLYQADVKHVMRAERKTSQQGRAEGFLKYDLHRVALLYLSHRSESPSEILIFLRGTKVNTIIFTFQVGKKSMVPTAKEMLKKYSLDDLWMPRRKVAAAFQCHCCPAESRHQLPLSAQMLRNRIGGPSTSSNSGIDQSSCFTHQLESTTFSGRRTDSEEFLMAYWLKEYKNIHLTDNRDDSLPNPSGKPGKDGEPLRIVCTIDDRVTRVAWLNRSTILYAGNDKWSIDPRVIILVNTPTQYSIMIQNVDVYDEGPYTCSVQTDNHPKTSRVHLIVQGVWLGDDLLGSYKTGCHLEIKTSVTADASPQRLVEALAEISRLR</sequence>
<dbReference type="SMART" id="SM00409">
    <property type="entry name" value="IG"/>
    <property type="match status" value="1"/>
</dbReference>
<evidence type="ECO:0000313" key="14">
    <source>
        <dbReference type="EMBL" id="TKC40091.1"/>
    </source>
</evidence>
<dbReference type="InterPro" id="IPR003599">
    <property type="entry name" value="Ig_sub"/>
</dbReference>
<keyword evidence="2" id="KW-1003">Cell membrane</keyword>
<dbReference type="InterPro" id="IPR050876">
    <property type="entry name" value="IgLON_domain"/>
</dbReference>
<dbReference type="EMBL" id="RWIC01000802">
    <property type="protein sequence ID" value="TKC40091.1"/>
    <property type="molecule type" value="Genomic_DNA"/>
</dbReference>
<proteinExistence type="inferred from homology"/>
<evidence type="ECO:0000256" key="6">
    <source>
        <dbReference type="ARBA" id="ARBA00022889"/>
    </source>
</evidence>
<dbReference type="AlphaFoldDB" id="A0A4U1ETR8"/>
<evidence type="ECO:0000259" key="13">
    <source>
        <dbReference type="PROSITE" id="PS50835"/>
    </source>
</evidence>
<dbReference type="GO" id="GO:0007155">
    <property type="term" value="P:cell adhesion"/>
    <property type="evidence" value="ECO:0007669"/>
    <property type="project" value="UniProtKB-KW"/>
</dbReference>
<dbReference type="InterPro" id="IPR036179">
    <property type="entry name" value="Ig-like_dom_sf"/>
</dbReference>
<evidence type="ECO:0000256" key="4">
    <source>
        <dbReference type="ARBA" id="ARBA00022729"/>
    </source>
</evidence>
<keyword evidence="7" id="KW-0472">Membrane</keyword>
<dbReference type="SUPFAM" id="SSF48726">
    <property type="entry name" value="Immunoglobulin"/>
    <property type="match status" value="1"/>
</dbReference>
<keyword evidence="3" id="KW-0336">GPI-anchor</keyword>
<evidence type="ECO:0000256" key="7">
    <source>
        <dbReference type="ARBA" id="ARBA00023136"/>
    </source>
</evidence>
<evidence type="ECO:0000256" key="1">
    <source>
        <dbReference type="ARBA" id="ARBA00004609"/>
    </source>
</evidence>
<feature type="domain" description="Ig-like" evidence="13">
    <location>
        <begin position="224"/>
        <end position="310"/>
    </location>
</feature>
<evidence type="ECO:0000256" key="11">
    <source>
        <dbReference type="ARBA" id="ARBA00023319"/>
    </source>
</evidence>
<organism evidence="14 15">
    <name type="scientific">Monodon monoceros</name>
    <name type="common">Narwhal</name>
    <name type="synonym">Ceratodon monodon</name>
    <dbReference type="NCBI Taxonomy" id="40151"/>
    <lineage>
        <taxon>Eukaryota</taxon>
        <taxon>Metazoa</taxon>
        <taxon>Chordata</taxon>
        <taxon>Craniata</taxon>
        <taxon>Vertebrata</taxon>
        <taxon>Euteleostomi</taxon>
        <taxon>Mammalia</taxon>
        <taxon>Eutheria</taxon>
        <taxon>Laurasiatheria</taxon>
        <taxon>Artiodactyla</taxon>
        <taxon>Whippomorpha</taxon>
        <taxon>Cetacea</taxon>
        <taxon>Odontoceti</taxon>
        <taxon>Monodontidae</taxon>
        <taxon>Monodon</taxon>
    </lineage>
</organism>
<evidence type="ECO:0000256" key="12">
    <source>
        <dbReference type="ARBA" id="ARBA00037995"/>
    </source>
</evidence>
<keyword evidence="8" id="KW-1015">Disulfide bond</keyword>
<protein>
    <recommendedName>
        <fullName evidence="13">Ig-like domain-containing protein</fullName>
    </recommendedName>
</protein>
<dbReference type="Proteomes" id="UP000308365">
    <property type="component" value="Unassembled WGS sequence"/>
</dbReference>
<keyword evidence="6" id="KW-0130">Cell adhesion</keyword>
<dbReference type="PANTHER" id="PTHR42757:SF17">
    <property type="entry name" value="OPIOID-BINDING PROTEIN_CELL ADHESION MOLECULE"/>
    <property type="match status" value="1"/>
</dbReference>
<dbReference type="GO" id="GO:0098552">
    <property type="term" value="C:side of membrane"/>
    <property type="evidence" value="ECO:0007669"/>
    <property type="project" value="UniProtKB-KW"/>
</dbReference>
<evidence type="ECO:0000256" key="5">
    <source>
        <dbReference type="ARBA" id="ARBA00022737"/>
    </source>
</evidence>
<evidence type="ECO:0000256" key="3">
    <source>
        <dbReference type="ARBA" id="ARBA00022622"/>
    </source>
</evidence>
<keyword evidence="9" id="KW-0325">Glycoprotein</keyword>
<comment type="subcellular location">
    <subcellularLocation>
        <location evidence="1">Cell membrane</location>
        <topology evidence="1">Lipid-anchor</topology>
        <topology evidence="1">GPI-anchor</topology>
    </subcellularLocation>
</comment>
<dbReference type="GO" id="GO:0005886">
    <property type="term" value="C:plasma membrane"/>
    <property type="evidence" value="ECO:0007669"/>
    <property type="project" value="UniProtKB-SubCell"/>
</dbReference>
<reference evidence="15" key="1">
    <citation type="journal article" date="2019" name="IScience">
        <title>Narwhal Genome Reveals Long-Term Low Genetic Diversity despite Current Large Abundance Size.</title>
        <authorList>
            <person name="Westbury M.V."/>
            <person name="Petersen B."/>
            <person name="Garde E."/>
            <person name="Heide-Jorgensen M.P."/>
            <person name="Lorenzen E.D."/>
        </authorList>
    </citation>
    <scope>NUCLEOTIDE SEQUENCE [LARGE SCALE GENOMIC DNA]</scope>
</reference>
<keyword evidence="5" id="KW-0677">Repeat</keyword>
<name>A0A4U1ETR8_MONMO</name>
<evidence type="ECO:0000256" key="2">
    <source>
        <dbReference type="ARBA" id="ARBA00022475"/>
    </source>
</evidence>
<dbReference type="InterPro" id="IPR013783">
    <property type="entry name" value="Ig-like_fold"/>
</dbReference>
<dbReference type="PROSITE" id="PS50835">
    <property type="entry name" value="IG_LIKE"/>
    <property type="match status" value="1"/>
</dbReference>
<comment type="caution">
    <text evidence="14">The sequence shown here is derived from an EMBL/GenBank/DDBJ whole genome shotgun (WGS) entry which is preliminary data.</text>
</comment>
<keyword evidence="11" id="KW-0393">Immunoglobulin domain</keyword>
<evidence type="ECO:0000313" key="15">
    <source>
        <dbReference type="Proteomes" id="UP000308365"/>
    </source>
</evidence>
<comment type="similarity">
    <text evidence="12">Belongs to the immunoglobulin superfamily. IgLON family.</text>
</comment>
<evidence type="ECO:0000256" key="10">
    <source>
        <dbReference type="ARBA" id="ARBA00023288"/>
    </source>
</evidence>
<dbReference type="FunFam" id="2.60.40.10:FF:000013">
    <property type="entry name" value="cell adhesion molecule 1 isoform X1"/>
    <property type="match status" value="1"/>
</dbReference>
<dbReference type="Gene3D" id="2.60.40.10">
    <property type="entry name" value="Immunoglobulins"/>
    <property type="match status" value="1"/>
</dbReference>
<dbReference type="PANTHER" id="PTHR42757">
    <property type="entry name" value="IGLON FAMILY OF IMMUNOGLOBULIN SUPERFAMILY-RELATED"/>
    <property type="match status" value="1"/>
</dbReference>
<gene>
    <name evidence="14" type="ORF">EI555_009760</name>
</gene>
<evidence type="ECO:0000256" key="9">
    <source>
        <dbReference type="ARBA" id="ARBA00023180"/>
    </source>
</evidence>
<evidence type="ECO:0000256" key="8">
    <source>
        <dbReference type="ARBA" id="ARBA00023157"/>
    </source>
</evidence>
<dbReference type="InterPro" id="IPR007110">
    <property type="entry name" value="Ig-like_dom"/>
</dbReference>